<dbReference type="InterPro" id="IPR013830">
    <property type="entry name" value="SGNH_hydro"/>
</dbReference>
<sequence length="394" mass="40406">MTRASSARRTLRGAVAVGVTAVALLVAGCSGDPTPAPTPTADPWAAWDAALARTDTASARWLALGDSLTEGQGASTIDDRWIDLTRDALQQRYAVDGVVGGVGYRPGVFAVYPPDSTWAVWQSDQTDVSPDFTTPSLGYRSVDLSAGSSISYPVRGTGIDLWWSPGGGSFDYSIDGAEPRTIDTSATGASDVSGGAGVTSVDGLESSLHTVTITVADDEPTGVVLEGFTAFDGDRDKGVTLFDSAHSGATVATFTADLDGFLSTVEAAQPDLVTITLGANDAVDTTPADLESGYLTLVEGIKALPEPPTVVVIDEFSSELDDLFARQGTSSDYQAAVTSVADRTGSVLVSLGDALPADAAADGDLSSLLSADGIHPNDAGARIIAGHMTELLGR</sequence>
<feature type="signal peptide" evidence="1">
    <location>
        <begin position="1"/>
        <end position="31"/>
    </location>
</feature>
<accession>A0A7W3PJH2</accession>
<evidence type="ECO:0000313" key="6">
    <source>
        <dbReference type="Proteomes" id="UP000522688"/>
    </source>
</evidence>
<keyword evidence="5" id="KW-1185">Reference proteome</keyword>
<evidence type="ECO:0000313" key="3">
    <source>
        <dbReference type="EMBL" id="GEK84259.1"/>
    </source>
</evidence>
<dbReference type="Proteomes" id="UP000321154">
    <property type="component" value="Unassembled WGS sequence"/>
</dbReference>
<dbReference type="PANTHER" id="PTHR30383">
    <property type="entry name" value="THIOESTERASE 1/PROTEASE 1/LYSOPHOSPHOLIPASE L1"/>
    <property type="match status" value="1"/>
</dbReference>
<dbReference type="Gene3D" id="3.40.50.1110">
    <property type="entry name" value="SGNH hydrolase"/>
    <property type="match status" value="1"/>
</dbReference>
<name>A0A7W3PJH2_9MICO</name>
<reference evidence="3 5" key="1">
    <citation type="submission" date="2019-07" db="EMBL/GenBank/DDBJ databases">
        <title>Whole genome shotgun sequence of Frigoribacterium faeni NBRC 103066.</title>
        <authorList>
            <person name="Hosoyama A."/>
            <person name="Uohara A."/>
            <person name="Ohji S."/>
            <person name="Ichikawa N."/>
        </authorList>
    </citation>
    <scope>NUCLEOTIDE SEQUENCE [LARGE SCALE GENOMIC DNA]</scope>
    <source>
        <strain evidence="3 5">NBRC 103066</strain>
    </source>
</reference>
<proteinExistence type="predicted"/>
<dbReference type="EMBL" id="JACGWW010000002">
    <property type="protein sequence ID" value="MBA8813956.1"/>
    <property type="molecule type" value="Genomic_DNA"/>
</dbReference>
<dbReference type="PANTHER" id="PTHR30383:SF5">
    <property type="entry name" value="SGNH HYDROLASE-TYPE ESTERASE DOMAIN-CONTAINING PROTEIN"/>
    <property type="match status" value="1"/>
</dbReference>
<dbReference type="InterPro" id="IPR051532">
    <property type="entry name" value="Ester_Hydrolysis_Enzymes"/>
</dbReference>
<dbReference type="EMBL" id="BJUV01000031">
    <property type="protein sequence ID" value="GEK84259.1"/>
    <property type="molecule type" value="Genomic_DNA"/>
</dbReference>
<dbReference type="CDD" id="cd00229">
    <property type="entry name" value="SGNH_hydrolase"/>
    <property type="match status" value="1"/>
</dbReference>
<dbReference type="RefSeq" id="WP_146856587.1">
    <property type="nucleotide sequence ID" value="NZ_BAAAHR010000003.1"/>
</dbReference>
<comment type="caution">
    <text evidence="4">The sequence shown here is derived from an EMBL/GenBank/DDBJ whole genome shotgun (WGS) entry which is preliminary data.</text>
</comment>
<organism evidence="4 6">
    <name type="scientific">Frigoribacterium faeni</name>
    <dbReference type="NCBI Taxonomy" id="145483"/>
    <lineage>
        <taxon>Bacteria</taxon>
        <taxon>Bacillati</taxon>
        <taxon>Actinomycetota</taxon>
        <taxon>Actinomycetes</taxon>
        <taxon>Micrococcales</taxon>
        <taxon>Microbacteriaceae</taxon>
        <taxon>Frigoribacterium</taxon>
    </lineage>
</organism>
<feature type="domain" description="SGNH hydrolase-type esterase" evidence="2">
    <location>
        <begin position="240"/>
        <end position="383"/>
    </location>
</feature>
<evidence type="ECO:0000313" key="5">
    <source>
        <dbReference type="Proteomes" id="UP000321154"/>
    </source>
</evidence>
<dbReference type="AlphaFoldDB" id="A0A7W3PJH2"/>
<dbReference type="OrthoDB" id="9801375at2"/>
<dbReference type="InterPro" id="IPR036514">
    <property type="entry name" value="SGNH_hydro_sf"/>
</dbReference>
<dbReference type="Proteomes" id="UP000522688">
    <property type="component" value="Unassembled WGS sequence"/>
</dbReference>
<gene>
    <name evidence="4" type="ORF">FB463_002205</name>
    <name evidence="3" type="ORF">FFA01_25680</name>
</gene>
<dbReference type="Pfam" id="PF13472">
    <property type="entry name" value="Lipase_GDSL_2"/>
    <property type="match status" value="1"/>
</dbReference>
<evidence type="ECO:0000313" key="4">
    <source>
        <dbReference type="EMBL" id="MBA8813956.1"/>
    </source>
</evidence>
<dbReference type="Gene3D" id="2.60.120.260">
    <property type="entry name" value="Galactose-binding domain-like"/>
    <property type="match status" value="1"/>
</dbReference>
<evidence type="ECO:0000256" key="1">
    <source>
        <dbReference type="SAM" id="SignalP"/>
    </source>
</evidence>
<evidence type="ECO:0000259" key="2">
    <source>
        <dbReference type="Pfam" id="PF13472"/>
    </source>
</evidence>
<reference evidence="4 6" key="2">
    <citation type="submission" date="2020-07" db="EMBL/GenBank/DDBJ databases">
        <title>Sequencing the genomes of 1000 actinobacteria strains.</title>
        <authorList>
            <person name="Klenk H.-P."/>
        </authorList>
    </citation>
    <scope>NUCLEOTIDE SEQUENCE [LARGE SCALE GENOMIC DNA]</scope>
    <source>
        <strain evidence="4 6">DSM 10309</strain>
    </source>
</reference>
<feature type="chain" id="PRO_5039628459" evidence="1">
    <location>
        <begin position="32"/>
        <end position="394"/>
    </location>
</feature>
<protein>
    <submittedName>
        <fullName evidence="4">Lysophospholipase L1-like esterase</fullName>
    </submittedName>
</protein>
<dbReference type="SUPFAM" id="SSF52266">
    <property type="entry name" value="SGNH hydrolase"/>
    <property type="match status" value="1"/>
</dbReference>
<keyword evidence="1" id="KW-0732">Signal</keyword>
<dbReference type="GO" id="GO:0004622">
    <property type="term" value="F:phosphatidylcholine lysophospholipase activity"/>
    <property type="evidence" value="ECO:0007669"/>
    <property type="project" value="TreeGrafter"/>
</dbReference>
<dbReference type="PROSITE" id="PS51257">
    <property type="entry name" value="PROKAR_LIPOPROTEIN"/>
    <property type="match status" value="1"/>
</dbReference>